<dbReference type="PANTHER" id="PTHR10996:SF178">
    <property type="entry name" value="2-HYDROXYACID DEHYDROGENASE YGL185C-RELATED"/>
    <property type="match status" value="1"/>
</dbReference>
<reference evidence="6 7" key="1">
    <citation type="submission" date="2019-09" db="EMBL/GenBank/DDBJ databases">
        <authorList>
            <person name="Brejova B."/>
        </authorList>
    </citation>
    <scope>NUCLEOTIDE SEQUENCE [LARGE SCALE GENOMIC DNA]</scope>
</reference>
<evidence type="ECO:0008006" key="8">
    <source>
        <dbReference type="Google" id="ProtNLM"/>
    </source>
</evidence>
<evidence type="ECO:0000259" key="5">
    <source>
        <dbReference type="Pfam" id="PF02826"/>
    </source>
</evidence>
<dbReference type="InterPro" id="IPR006140">
    <property type="entry name" value="D-isomer_DH_NAD-bd"/>
</dbReference>
<evidence type="ECO:0000259" key="4">
    <source>
        <dbReference type="Pfam" id="PF00389"/>
    </source>
</evidence>
<evidence type="ECO:0000256" key="1">
    <source>
        <dbReference type="ARBA" id="ARBA00023002"/>
    </source>
</evidence>
<comment type="similarity">
    <text evidence="3">Belongs to the D-isomer specific 2-hydroxyacid dehydrogenase family.</text>
</comment>
<accession>A0A5E8BPK8</accession>
<dbReference type="GO" id="GO:0051287">
    <property type="term" value="F:NAD binding"/>
    <property type="evidence" value="ECO:0007669"/>
    <property type="project" value="InterPro"/>
</dbReference>
<dbReference type="GO" id="GO:0016618">
    <property type="term" value="F:hydroxypyruvate reductase [NAD(P)H] activity"/>
    <property type="evidence" value="ECO:0007669"/>
    <property type="project" value="TreeGrafter"/>
</dbReference>
<dbReference type="Pfam" id="PF02826">
    <property type="entry name" value="2-Hacid_dh_C"/>
    <property type="match status" value="1"/>
</dbReference>
<dbReference type="InterPro" id="IPR036291">
    <property type="entry name" value="NAD(P)-bd_dom_sf"/>
</dbReference>
<name>A0A5E8BPK8_9ASCO</name>
<dbReference type="GeneID" id="43581974"/>
<dbReference type="AlphaFoldDB" id="A0A5E8BPK8"/>
<dbReference type="Proteomes" id="UP000398389">
    <property type="component" value="Unassembled WGS sequence"/>
</dbReference>
<gene>
    <name evidence="6" type="ORF">SAPINGB_P003156</name>
</gene>
<dbReference type="Pfam" id="PF00389">
    <property type="entry name" value="2-Hacid_dh"/>
    <property type="match status" value="1"/>
</dbReference>
<dbReference type="SUPFAM" id="SSF51735">
    <property type="entry name" value="NAD(P)-binding Rossmann-fold domains"/>
    <property type="match status" value="1"/>
</dbReference>
<dbReference type="GO" id="GO:0030267">
    <property type="term" value="F:glyoxylate reductase (NADPH) activity"/>
    <property type="evidence" value="ECO:0007669"/>
    <property type="project" value="TreeGrafter"/>
</dbReference>
<feature type="domain" description="D-isomer specific 2-hydroxyacid dehydrogenase catalytic" evidence="4">
    <location>
        <begin position="14"/>
        <end position="378"/>
    </location>
</feature>
<keyword evidence="1 3" id="KW-0560">Oxidoreductase</keyword>
<dbReference type="InterPro" id="IPR006139">
    <property type="entry name" value="D-isomer_2_OHA_DH_cat_dom"/>
</dbReference>
<dbReference type="GO" id="GO:0005829">
    <property type="term" value="C:cytosol"/>
    <property type="evidence" value="ECO:0007669"/>
    <property type="project" value="TreeGrafter"/>
</dbReference>
<dbReference type="SUPFAM" id="SSF52283">
    <property type="entry name" value="Formate/glycerate dehydrogenase catalytic domain-like"/>
    <property type="match status" value="1"/>
</dbReference>
<organism evidence="6 7">
    <name type="scientific">Magnusiomyces paraingens</name>
    <dbReference type="NCBI Taxonomy" id="2606893"/>
    <lineage>
        <taxon>Eukaryota</taxon>
        <taxon>Fungi</taxon>
        <taxon>Dikarya</taxon>
        <taxon>Ascomycota</taxon>
        <taxon>Saccharomycotina</taxon>
        <taxon>Dipodascomycetes</taxon>
        <taxon>Dipodascales</taxon>
        <taxon>Dipodascaceae</taxon>
        <taxon>Magnusiomyces</taxon>
    </lineage>
</organism>
<keyword evidence="7" id="KW-1185">Reference proteome</keyword>
<dbReference type="PANTHER" id="PTHR10996">
    <property type="entry name" value="2-HYDROXYACID DEHYDROGENASE-RELATED"/>
    <property type="match status" value="1"/>
</dbReference>
<dbReference type="InterPro" id="IPR050223">
    <property type="entry name" value="D-isomer_2-hydroxyacid_DH"/>
</dbReference>
<keyword evidence="2" id="KW-0520">NAD</keyword>
<sequence length="393" mass="43724">MTDDQKILKSKPKVLIFGEVNTHTDDFKRFAKRFEYEFYNLTTKEKFIEDIQTIHNDVEAFWCMYFGFIPIGGLTKDLVEYLPSGLKIIVTSAVGYDPFDVVALGARGISVCNSPGLAANPVADHVLYVTLGLYHYSPVFENLLRQTKNTGDCRAILQSGLPWNNEIGRPVLCRVPSDSITDDQANIPVKPVYGFGDKVGNRFVRQPRGHVAGIAGLGAIGKEIGARLNSIGMNVCYHNRTRLNPDEEARLGYAATYYKSFEDMLPNIDLLILSLPINDSTKHIVNENTLALLPQGSKIVNIGRGGLIDTRALIQSLKTGEIHGAALDVFEKEPIVEEELCDRWDVILTPHTGSSTQENVLGAEKICIDNLLNFFYKEDKLITIVNKAYLSLK</sequence>
<dbReference type="EMBL" id="CABVLU010000002">
    <property type="protein sequence ID" value="VVT51618.1"/>
    <property type="molecule type" value="Genomic_DNA"/>
</dbReference>
<dbReference type="RefSeq" id="XP_031853765.1">
    <property type="nucleotide sequence ID" value="XM_031997874.1"/>
</dbReference>
<evidence type="ECO:0000313" key="6">
    <source>
        <dbReference type="EMBL" id="VVT51618.1"/>
    </source>
</evidence>
<proteinExistence type="inferred from homology"/>
<evidence type="ECO:0000313" key="7">
    <source>
        <dbReference type="Proteomes" id="UP000398389"/>
    </source>
</evidence>
<evidence type="ECO:0000256" key="2">
    <source>
        <dbReference type="ARBA" id="ARBA00023027"/>
    </source>
</evidence>
<dbReference type="Gene3D" id="3.40.50.720">
    <property type="entry name" value="NAD(P)-binding Rossmann-like Domain"/>
    <property type="match status" value="2"/>
</dbReference>
<dbReference type="OrthoDB" id="298012at2759"/>
<dbReference type="CDD" id="cd12168">
    <property type="entry name" value="Mand_dh_like"/>
    <property type="match status" value="1"/>
</dbReference>
<evidence type="ECO:0000256" key="3">
    <source>
        <dbReference type="RuleBase" id="RU003719"/>
    </source>
</evidence>
<feature type="domain" description="D-isomer specific 2-hydroxyacid dehydrogenase NAD-binding" evidence="5">
    <location>
        <begin position="204"/>
        <end position="353"/>
    </location>
</feature>
<protein>
    <recommendedName>
        <fullName evidence="8">D-isomer specific 2-hydroxyacid dehydrogenase NAD-binding domain-containing protein</fullName>
    </recommendedName>
</protein>